<dbReference type="SUPFAM" id="SSF52540">
    <property type="entry name" value="P-loop containing nucleoside triphosphate hydrolases"/>
    <property type="match status" value="1"/>
</dbReference>
<organism evidence="5 6">
    <name type="scientific">Chrysochromulina tobinii</name>
    <dbReference type="NCBI Taxonomy" id="1460289"/>
    <lineage>
        <taxon>Eukaryota</taxon>
        <taxon>Haptista</taxon>
        <taxon>Haptophyta</taxon>
        <taxon>Prymnesiophyceae</taxon>
        <taxon>Prymnesiales</taxon>
        <taxon>Chrysochromulinaceae</taxon>
        <taxon>Chrysochromulina</taxon>
    </lineage>
</organism>
<evidence type="ECO:0000313" key="6">
    <source>
        <dbReference type="Proteomes" id="UP000037460"/>
    </source>
</evidence>
<dbReference type="Proteomes" id="UP000037460">
    <property type="component" value="Unassembled WGS sequence"/>
</dbReference>
<dbReference type="PANTHER" id="PTHR45626">
    <property type="entry name" value="TRANSCRIPTION TERMINATION FACTOR 2-RELATED"/>
    <property type="match status" value="1"/>
</dbReference>
<dbReference type="InterPro" id="IPR049730">
    <property type="entry name" value="SNF2/RAD54-like_C"/>
</dbReference>
<accession>A0A0M0J8G8</accession>
<dbReference type="PANTHER" id="PTHR45626:SF22">
    <property type="entry name" value="DNA REPAIR PROTEIN RAD5"/>
    <property type="match status" value="1"/>
</dbReference>
<feature type="domain" description="Helicase C-terminal" evidence="4">
    <location>
        <begin position="1"/>
        <end position="149"/>
    </location>
</feature>
<dbReference type="Gene3D" id="3.40.50.300">
    <property type="entry name" value="P-loop containing nucleotide triphosphate hydrolases"/>
    <property type="match status" value="1"/>
</dbReference>
<dbReference type="GO" id="GO:0016787">
    <property type="term" value="F:hydrolase activity"/>
    <property type="evidence" value="ECO:0007669"/>
    <property type="project" value="UniProtKB-KW"/>
</dbReference>
<dbReference type="CDD" id="cd18793">
    <property type="entry name" value="SF2_C_SNF"/>
    <property type="match status" value="1"/>
</dbReference>
<dbReference type="PROSITE" id="PS51194">
    <property type="entry name" value="HELICASE_CTER"/>
    <property type="match status" value="1"/>
</dbReference>
<keyword evidence="1" id="KW-0547">Nucleotide-binding</keyword>
<name>A0A0M0J8G8_9EUKA</name>
<sequence>MAKPAGEKAIVFSWFKGALDVLEGVLVARLHKMSCERIDGDLDARERRAVLDRFGRPDCAADVLLMTLSTGGVGLNITAANHCIFLDPWWNPAVIEQAIDRTHRIGQRKPVQVHLLYAKDTFDEVIRDIAAHKAGAAQALLGDNEGQVMLGGRDALESSGLSGRDYKGLLLGIQETAVAMTGLSWKAPL</sequence>
<dbReference type="Pfam" id="PF00271">
    <property type="entry name" value="Helicase_C"/>
    <property type="match status" value="1"/>
</dbReference>
<proteinExistence type="predicted"/>
<dbReference type="InterPro" id="IPR001650">
    <property type="entry name" value="Helicase_C-like"/>
</dbReference>
<comment type="caution">
    <text evidence="5">The sequence shown here is derived from an EMBL/GenBank/DDBJ whole genome shotgun (WGS) entry which is preliminary data.</text>
</comment>
<dbReference type="InterPro" id="IPR027417">
    <property type="entry name" value="P-loop_NTPase"/>
</dbReference>
<evidence type="ECO:0000313" key="5">
    <source>
        <dbReference type="EMBL" id="KOO22775.1"/>
    </source>
</evidence>
<evidence type="ECO:0000256" key="1">
    <source>
        <dbReference type="ARBA" id="ARBA00022741"/>
    </source>
</evidence>
<dbReference type="GO" id="GO:0005524">
    <property type="term" value="F:ATP binding"/>
    <property type="evidence" value="ECO:0007669"/>
    <property type="project" value="UniProtKB-KW"/>
</dbReference>
<reference evidence="6" key="1">
    <citation type="journal article" date="2015" name="PLoS Genet.">
        <title>Genome Sequence and Transcriptome Analyses of Chrysochromulina tobin: Metabolic Tools for Enhanced Algal Fitness in the Prominent Order Prymnesiales (Haptophyceae).</title>
        <authorList>
            <person name="Hovde B.T."/>
            <person name="Deodato C.R."/>
            <person name="Hunsperger H.M."/>
            <person name="Ryken S.A."/>
            <person name="Yost W."/>
            <person name="Jha R.K."/>
            <person name="Patterson J."/>
            <person name="Monnat R.J. Jr."/>
            <person name="Barlow S.B."/>
            <person name="Starkenburg S.R."/>
            <person name="Cattolico R.A."/>
        </authorList>
    </citation>
    <scope>NUCLEOTIDE SEQUENCE</scope>
    <source>
        <strain evidence="6">CCMP291</strain>
    </source>
</reference>
<dbReference type="SMART" id="SM00490">
    <property type="entry name" value="HELICc"/>
    <property type="match status" value="1"/>
</dbReference>
<dbReference type="GO" id="GO:0008094">
    <property type="term" value="F:ATP-dependent activity, acting on DNA"/>
    <property type="evidence" value="ECO:0007669"/>
    <property type="project" value="TreeGrafter"/>
</dbReference>
<dbReference type="GO" id="GO:0006281">
    <property type="term" value="P:DNA repair"/>
    <property type="evidence" value="ECO:0007669"/>
    <property type="project" value="TreeGrafter"/>
</dbReference>
<dbReference type="GO" id="GO:0005634">
    <property type="term" value="C:nucleus"/>
    <property type="evidence" value="ECO:0007669"/>
    <property type="project" value="TreeGrafter"/>
</dbReference>
<evidence type="ECO:0000259" key="4">
    <source>
        <dbReference type="PROSITE" id="PS51194"/>
    </source>
</evidence>
<evidence type="ECO:0000256" key="2">
    <source>
        <dbReference type="ARBA" id="ARBA00022801"/>
    </source>
</evidence>
<gene>
    <name evidence="5" type="ORF">Ctob_001382</name>
</gene>
<dbReference type="InterPro" id="IPR050628">
    <property type="entry name" value="SNF2_RAD54_helicase_TF"/>
</dbReference>
<dbReference type="AlphaFoldDB" id="A0A0M0J8G8"/>
<keyword evidence="6" id="KW-1185">Reference proteome</keyword>
<evidence type="ECO:0000256" key="3">
    <source>
        <dbReference type="ARBA" id="ARBA00022840"/>
    </source>
</evidence>
<keyword evidence="2" id="KW-0378">Hydrolase</keyword>
<protein>
    <submittedName>
        <fullName evidence="5">Snf2-related protein</fullName>
    </submittedName>
</protein>
<dbReference type="EMBL" id="JWZX01003251">
    <property type="protein sequence ID" value="KOO22775.1"/>
    <property type="molecule type" value="Genomic_DNA"/>
</dbReference>
<keyword evidence="3" id="KW-0067">ATP-binding</keyword>
<dbReference type="OrthoDB" id="47719at2759"/>